<evidence type="ECO:0000313" key="3">
    <source>
        <dbReference type="EMBL" id="CAJ0592516.1"/>
    </source>
</evidence>
<keyword evidence="2" id="KW-0732">Signal</keyword>
<organism evidence="3 4">
    <name type="scientific">Cylicocyclus nassatus</name>
    <name type="common">Nematode worm</name>
    <dbReference type="NCBI Taxonomy" id="53992"/>
    <lineage>
        <taxon>Eukaryota</taxon>
        <taxon>Metazoa</taxon>
        <taxon>Ecdysozoa</taxon>
        <taxon>Nematoda</taxon>
        <taxon>Chromadorea</taxon>
        <taxon>Rhabditida</taxon>
        <taxon>Rhabditina</taxon>
        <taxon>Rhabditomorpha</taxon>
        <taxon>Strongyloidea</taxon>
        <taxon>Strongylidae</taxon>
        <taxon>Cylicocyclus</taxon>
    </lineage>
</organism>
<dbReference type="EMBL" id="CATQJL010000112">
    <property type="protein sequence ID" value="CAJ0592516.1"/>
    <property type="molecule type" value="Genomic_DNA"/>
</dbReference>
<reference evidence="3" key="1">
    <citation type="submission" date="2023-07" db="EMBL/GenBank/DDBJ databases">
        <authorList>
            <consortium name="CYATHOMIX"/>
        </authorList>
    </citation>
    <scope>NUCLEOTIDE SEQUENCE</scope>
    <source>
        <strain evidence="3">N/A</strain>
    </source>
</reference>
<gene>
    <name evidence="3" type="ORF">CYNAS_LOCUS4499</name>
</gene>
<evidence type="ECO:0000256" key="1">
    <source>
        <dbReference type="SAM" id="MobiDB-lite"/>
    </source>
</evidence>
<name>A0AA36DTH6_CYLNA</name>
<feature type="chain" id="PRO_5041456551" description="Secreted protein" evidence="2">
    <location>
        <begin position="27"/>
        <end position="120"/>
    </location>
</feature>
<feature type="compositionally biased region" description="Basic and acidic residues" evidence="1">
    <location>
        <begin position="29"/>
        <end position="42"/>
    </location>
</feature>
<feature type="compositionally biased region" description="Basic and acidic residues" evidence="1">
    <location>
        <begin position="55"/>
        <end position="78"/>
    </location>
</feature>
<dbReference type="Proteomes" id="UP001176961">
    <property type="component" value="Unassembled WGS sequence"/>
</dbReference>
<feature type="region of interest" description="Disordered" evidence="1">
    <location>
        <begin position="24"/>
        <end position="120"/>
    </location>
</feature>
<evidence type="ECO:0000256" key="2">
    <source>
        <dbReference type="SAM" id="SignalP"/>
    </source>
</evidence>
<evidence type="ECO:0000313" key="4">
    <source>
        <dbReference type="Proteomes" id="UP001176961"/>
    </source>
</evidence>
<feature type="signal peptide" evidence="2">
    <location>
        <begin position="1"/>
        <end position="26"/>
    </location>
</feature>
<accession>A0AA36DTH6</accession>
<protein>
    <recommendedName>
        <fullName evidence="5">Secreted protein</fullName>
    </recommendedName>
</protein>
<keyword evidence="4" id="KW-1185">Reference proteome</keyword>
<dbReference type="AlphaFoldDB" id="A0AA36DTH6"/>
<sequence length="120" mass="13111">MYDLLTLTSMATSLTIILYSLMSCGGRTPKSESSHPGDHGEPHTSSSESGKTRPHRNEEKHEKAKLPTLEKKEHEDQKLPGAVQQPHPAVDEGKQGGDDGYESCPDMTPTQLAKVLAEMK</sequence>
<comment type="caution">
    <text evidence="3">The sequence shown here is derived from an EMBL/GenBank/DDBJ whole genome shotgun (WGS) entry which is preliminary data.</text>
</comment>
<proteinExistence type="predicted"/>
<evidence type="ECO:0008006" key="5">
    <source>
        <dbReference type="Google" id="ProtNLM"/>
    </source>
</evidence>